<dbReference type="GO" id="GO:0005634">
    <property type="term" value="C:nucleus"/>
    <property type="evidence" value="ECO:0007669"/>
    <property type="project" value="UniProtKB-SubCell"/>
</dbReference>
<dbReference type="RefSeq" id="XP_022722129.1">
    <property type="nucleotide sequence ID" value="XM_022866394.1"/>
</dbReference>
<evidence type="ECO:0000259" key="12">
    <source>
        <dbReference type="PROSITE" id="PS50808"/>
    </source>
</evidence>
<dbReference type="InterPro" id="IPR025525">
    <property type="entry name" value="hAT-like_transposase_RNase-H"/>
</dbReference>
<keyword evidence="4 10" id="KW-0863">Zinc-finger</keyword>
<dbReference type="InterPro" id="IPR055081">
    <property type="entry name" value="NLP1-9_GAF"/>
</dbReference>
<dbReference type="Pfam" id="PF03514">
    <property type="entry name" value="GRAS"/>
    <property type="match status" value="1"/>
</dbReference>
<dbReference type="SUPFAM" id="SSF53098">
    <property type="entry name" value="Ribonuclease H-like"/>
    <property type="match status" value="1"/>
</dbReference>
<gene>
    <name evidence="14" type="primary">LOC111279409</name>
</gene>
<dbReference type="InterPro" id="IPR036236">
    <property type="entry name" value="Znf_C2H2_sf"/>
</dbReference>
<evidence type="ECO:0000256" key="6">
    <source>
        <dbReference type="ARBA" id="ARBA00023015"/>
    </source>
</evidence>
<keyword evidence="6" id="KW-0805">Transcription regulation</keyword>
<dbReference type="KEGG" id="dzi:111279409"/>
<dbReference type="GO" id="GO:0008270">
    <property type="term" value="F:zinc ion binding"/>
    <property type="evidence" value="ECO:0007669"/>
    <property type="project" value="UniProtKB-KW"/>
</dbReference>
<keyword evidence="8" id="KW-0804">Transcription</keyword>
<dbReference type="GO" id="GO:0003677">
    <property type="term" value="F:DNA binding"/>
    <property type="evidence" value="ECO:0007669"/>
    <property type="project" value="UniProtKB-KW"/>
</dbReference>
<evidence type="ECO:0000256" key="2">
    <source>
        <dbReference type="ARBA" id="ARBA00011738"/>
    </source>
</evidence>
<evidence type="ECO:0000256" key="1">
    <source>
        <dbReference type="ARBA" id="ARBA00004123"/>
    </source>
</evidence>
<evidence type="ECO:0000256" key="3">
    <source>
        <dbReference type="ARBA" id="ARBA00022723"/>
    </source>
</evidence>
<evidence type="ECO:0000256" key="7">
    <source>
        <dbReference type="ARBA" id="ARBA00023125"/>
    </source>
</evidence>
<feature type="region of interest" description="SAW" evidence="11">
    <location>
        <begin position="285"/>
        <end position="361"/>
    </location>
</feature>
<feature type="short sequence motif" description="LXXLL motif" evidence="11">
    <location>
        <begin position="208"/>
        <end position="212"/>
    </location>
</feature>
<keyword evidence="7" id="KW-0238">DNA-binding</keyword>
<keyword evidence="13" id="KW-1185">Reference proteome</keyword>
<organism evidence="13 14">
    <name type="scientific">Durio zibethinus</name>
    <name type="common">Durian</name>
    <dbReference type="NCBI Taxonomy" id="66656"/>
    <lineage>
        <taxon>Eukaryota</taxon>
        <taxon>Viridiplantae</taxon>
        <taxon>Streptophyta</taxon>
        <taxon>Embryophyta</taxon>
        <taxon>Tracheophyta</taxon>
        <taxon>Spermatophyta</taxon>
        <taxon>Magnoliopsida</taxon>
        <taxon>eudicotyledons</taxon>
        <taxon>Gunneridae</taxon>
        <taxon>Pentapetalae</taxon>
        <taxon>rosids</taxon>
        <taxon>malvids</taxon>
        <taxon>Malvales</taxon>
        <taxon>Malvaceae</taxon>
        <taxon>Helicteroideae</taxon>
        <taxon>Durio</taxon>
    </lineage>
</organism>
<evidence type="ECO:0000313" key="13">
    <source>
        <dbReference type="Proteomes" id="UP000515121"/>
    </source>
</evidence>
<dbReference type="Proteomes" id="UP000515121">
    <property type="component" value="Unplaced"/>
</dbReference>
<evidence type="ECO:0000256" key="9">
    <source>
        <dbReference type="ARBA" id="ARBA00023242"/>
    </source>
</evidence>
<comment type="caution">
    <text evidence="11">Lacks conserved residue(s) required for the propagation of feature annotation.</text>
</comment>
<keyword evidence="9" id="KW-0539">Nucleus</keyword>
<evidence type="ECO:0000256" key="11">
    <source>
        <dbReference type="PROSITE-ProRule" id="PRU01191"/>
    </source>
</evidence>
<evidence type="ECO:0000256" key="10">
    <source>
        <dbReference type="PROSITE-ProRule" id="PRU00027"/>
    </source>
</evidence>
<dbReference type="InterPro" id="IPR012337">
    <property type="entry name" value="RNaseH-like_sf"/>
</dbReference>
<accession>A0A6P5X1C6</accession>
<dbReference type="PANTHER" id="PTHR46481">
    <property type="entry name" value="ZINC FINGER BED DOMAIN-CONTAINING PROTEIN 4"/>
    <property type="match status" value="1"/>
</dbReference>
<evidence type="ECO:0000256" key="5">
    <source>
        <dbReference type="ARBA" id="ARBA00022833"/>
    </source>
</evidence>
<dbReference type="GO" id="GO:0046983">
    <property type="term" value="F:protein dimerization activity"/>
    <property type="evidence" value="ECO:0007669"/>
    <property type="project" value="InterPro"/>
</dbReference>
<dbReference type="Pfam" id="PF22922">
    <property type="entry name" value="GAF_NLP"/>
    <property type="match status" value="1"/>
</dbReference>
<dbReference type="OrthoDB" id="949380at2759"/>
<protein>
    <submittedName>
        <fullName evidence="14">Uncharacterized protein LOC111279409</fullName>
    </submittedName>
</protein>
<dbReference type="PROSITE" id="PS50808">
    <property type="entry name" value="ZF_BED"/>
    <property type="match status" value="1"/>
</dbReference>
<reference evidence="14" key="1">
    <citation type="submission" date="2025-08" db="UniProtKB">
        <authorList>
            <consortium name="RefSeq"/>
        </authorList>
    </citation>
    <scope>IDENTIFICATION</scope>
    <source>
        <tissue evidence="14">Fruit stalk</tissue>
    </source>
</reference>
<proteinExistence type="inferred from homology"/>
<evidence type="ECO:0000313" key="14">
    <source>
        <dbReference type="RefSeq" id="XP_022722129.1"/>
    </source>
</evidence>
<keyword evidence="5" id="KW-0862">Zinc</keyword>
<dbReference type="InterPro" id="IPR003656">
    <property type="entry name" value="Znf_BED"/>
</dbReference>
<dbReference type="InterPro" id="IPR008906">
    <property type="entry name" value="HATC_C_dom"/>
</dbReference>
<dbReference type="SMART" id="SM00614">
    <property type="entry name" value="ZnF_BED"/>
    <property type="match status" value="1"/>
</dbReference>
<feature type="domain" description="BED-type" evidence="12">
    <location>
        <begin position="683"/>
        <end position="738"/>
    </location>
</feature>
<dbReference type="GO" id="GO:0009791">
    <property type="term" value="P:post-embryonic development"/>
    <property type="evidence" value="ECO:0007669"/>
    <property type="project" value="UniProtKB-ARBA"/>
</dbReference>
<dbReference type="Pfam" id="PF05699">
    <property type="entry name" value="Dimer_Tnp_hAT"/>
    <property type="match status" value="1"/>
</dbReference>
<comment type="subcellular location">
    <subcellularLocation>
        <location evidence="1">Nucleus</location>
    </subcellularLocation>
</comment>
<dbReference type="InterPro" id="IPR005202">
    <property type="entry name" value="TF_GRAS"/>
</dbReference>
<dbReference type="PROSITE" id="PS50985">
    <property type="entry name" value="GRAS"/>
    <property type="match status" value="1"/>
</dbReference>
<dbReference type="GeneID" id="111279409"/>
<dbReference type="SUPFAM" id="SSF57667">
    <property type="entry name" value="beta-beta-alpha zinc fingers"/>
    <property type="match status" value="1"/>
</dbReference>
<dbReference type="PANTHER" id="PTHR46481:SF11">
    <property type="entry name" value="ZINC FINGER BED DOMAIN-CONTAINING PROTEIN RICESLEEPER 2-LIKE"/>
    <property type="match status" value="1"/>
</dbReference>
<dbReference type="Pfam" id="PF14372">
    <property type="entry name" value="hAT-like_RNase-H"/>
    <property type="match status" value="1"/>
</dbReference>
<evidence type="ECO:0000256" key="8">
    <source>
        <dbReference type="ARBA" id="ARBA00023163"/>
    </source>
</evidence>
<evidence type="ECO:0000256" key="4">
    <source>
        <dbReference type="ARBA" id="ARBA00022771"/>
    </source>
</evidence>
<dbReference type="InterPro" id="IPR052035">
    <property type="entry name" value="ZnF_BED_domain_contain"/>
</dbReference>
<name>A0A6P5X1C6_DURZI</name>
<dbReference type="AlphaFoldDB" id="A0A6P5X1C6"/>
<sequence length="1085" mass="124343">MASSAFPVLLDCARAVEDGDLKLADSLLEQIWTLAADEPDKQQSMVVKYFAEALVRRAYGLHPDFAYFKLQMTPPLHLQYWDGIANESIGDAINNTVMGKKRVHLIDFRISNLYYTEDLFDLVTDAYADALDDLISVRVSVILPPSLKKIINVQEEKDYITEAVTRYKFKLEKLEVVYANSLEEVGESMLDFRRTEDEAVVVFYFFKLSMLLRQAGILERELLKLRNINPDLVIIKEYAANHNHSDFIRRFEDSFQHYSHVFGRDNKEDNKEENCLRRHINNIVGCEGRDRIVRHHTLDQWRSHLETNGFFPFPLKLDQISGLSRCYREDNGCLVRIQDNCPIYFISAWKLKDGEHHFNPIGNNFVQGCNPSPRLEDKVQPLQPFPEGFKLNQLAALAEIHDMLQELCSENKIELALTWTYEDNMNEIWLDPYEKRTLIFQSTFCYFDDHEDPSLIGRNEVLQLLQGFARKALQSSEHFLVKPSISEFMKLYHPKSVKWFCIADCAAAAICLQNRYTTDDVYVVAFLWRPCKTRPEKAESLALRIFNSLKNMKTRFVKVRVQDTEIGSQEGAISNIPQVTVPMINPPPASSTTDFIYSNTRDGHVMVTKGLNEQRGVIPNFHPPLPMHASTTAGTGGVVLQTPGPHEPGNGKQTSFEPIANNENEIVKANVNNLLISNAKRRKLTSDVWKEFSWKQDGDGKELATCVDCGTKFDGSSKKGTTHLRNHLQRCKKRAAKVGRGDLKNESVSEGNSSFDQDRSRMDVARMIIKNQFPLKIVEDEFFTNTLKNLQPMFKLQSQEALSFDIIHVYKEKKHKLFQYFDKLSCRFNLTISLWAHDPEKIVDNSGEKNVENSIDGAIKTSNACLWDIFGIYKKLSQQDGRGYPLMNVKFDNNCRTCSLVLAIAAVLDPQFRFDVLEFSYKAIYGYGDAKIHLRMIRDTLTDIFDEYARIMSNEALFSNDNNSSTLLNTEENTKESFHRWYNSKRNTEASSISELDMYLRQPITISSNLDLDILGWWCEQASSFPILARMVRDILAIPMSSIISGSTFHEKVMMDNPIFSGLDPQIIEAMICGRDWLGSPEESK</sequence>
<keyword evidence="3" id="KW-0479">Metal-binding</keyword>
<comment type="subunit">
    <text evidence="2">Homodimer.</text>
</comment>
<comment type="similarity">
    <text evidence="11">Belongs to the GRAS family.</text>
</comment>